<sequence length="101" mass="11677">MKRLKMDWALYVRLDKRVDNEGPEIFVLSSTQRRAALKHKNVKGNGDLAKFEYAVPYLDPAGQVMCHEGHVHEVEEKYFSANDDELEELYFSGDDNQVRSS</sequence>
<dbReference type="AlphaFoldDB" id="A0A2P6R629"/>
<keyword evidence="2" id="KW-1185">Reference proteome</keyword>
<dbReference type="Gramene" id="PRQ41881">
    <property type="protein sequence ID" value="PRQ41881"/>
    <property type="gene ID" value="RchiOBHm_Chr3g0451551"/>
</dbReference>
<name>A0A2P6R629_ROSCH</name>
<gene>
    <name evidence="1" type="ORF">RchiOBHm_Chr3g0451551</name>
</gene>
<dbReference type="EMBL" id="PDCK01000041">
    <property type="protein sequence ID" value="PRQ41881.1"/>
    <property type="molecule type" value="Genomic_DNA"/>
</dbReference>
<evidence type="ECO:0000313" key="2">
    <source>
        <dbReference type="Proteomes" id="UP000238479"/>
    </source>
</evidence>
<proteinExistence type="predicted"/>
<evidence type="ECO:0000313" key="1">
    <source>
        <dbReference type="EMBL" id="PRQ41881.1"/>
    </source>
</evidence>
<protein>
    <submittedName>
        <fullName evidence="1">Uncharacterized protein</fullName>
    </submittedName>
</protein>
<organism evidence="1 2">
    <name type="scientific">Rosa chinensis</name>
    <name type="common">China rose</name>
    <dbReference type="NCBI Taxonomy" id="74649"/>
    <lineage>
        <taxon>Eukaryota</taxon>
        <taxon>Viridiplantae</taxon>
        <taxon>Streptophyta</taxon>
        <taxon>Embryophyta</taxon>
        <taxon>Tracheophyta</taxon>
        <taxon>Spermatophyta</taxon>
        <taxon>Magnoliopsida</taxon>
        <taxon>eudicotyledons</taxon>
        <taxon>Gunneridae</taxon>
        <taxon>Pentapetalae</taxon>
        <taxon>rosids</taxon>
        <taxon>fabids</taxon>
        <taxon>Rosales</taxon>
        <taxon>Rosaceae</taxon>
        <taxon>Rosoideae</taxon>
        <taxon>Rosoideae incertae sedis</taxon>
        <taxon>Rosa</taxon>
    </lineage>
</organism>
<comment type="caution">
    <text evidence="1">The sequence shown here is derived from an EMBL/GenBank/DDBJ whole genome shotgun (WGS) entry which is preliminary data.</text>
</comment>
<accession>A0A2P6R629</accession>
<dbReference type="Proteomes" id="UP000238479">
    <property type="component" value="Chromosome 3"/>
</dbReference>
<reference evidence="1 2" key="1">
    <citation type="journal article" date="2018" name="Nat. Genet.">
        <title>The Rosa genome provides new insights in the design of modern roses.</title>
        <authorList>
            <person name="Bendahmane M."/>
        </authorList>
    </citation>
    <scope>NUCLEOTIDE SEQUENCE [LARGE SCALE GENOMIC DNA]</scope>
    <source>
        <strain evidence="2">cv. Old Blush</strain>
    </source>
</reference>